<evidence type="ECO:0000313" key="5">
    <source>
        <dbReference type="Proteomes" id="UP000319148"/>
    </source>
</evidence>
<dbReference type="Gene3D" id="1.25.40.10">
    <property type="entry name" value="Tetratricopeptide repeat domain"/>
    <property type="match status" value="2"/>
</dbReference>
<evidence type="ECO:0000256" key="1">
    <source>
        <dbReference type="ARBA" id="ARBA00022737"/>
    </source>
</evidence>
<dbReference type="SMART" id="SM00028">
    <property type="entry name" value="TPR"/>
    <property type="match status" value="6"/>
</dbReference>
<dbReference type="SUPFAM" id="SSF48452">
    <property type="entry name" value="TPR-like"/>
    <property type="match status" value="1"/>
</dbReference>
<dbReference type="PROSITE" id="PS50005">
    <property type="entry name" value="TPR"/>
    <property type="match status" value="3"/>
</dbReference>
<protein>
    <submittedName>
        <fullName evidence="4">Tetratricopeptide repeat protein</fullName>
    </submittedName>
</protein>
<evidence type="ECO:0000256" key="2">
    <source>
        <dbReference type="ARBA" id="ARBA00022803"/>
    </source>
</evidence>
<dbReference type="EMBL" id="VFIY01000004">
    <property type="protein sequence ID" value="TPD62812.1"/>
    <property type="molecule type" value="Genomic_DNA"/>
</dbReference>
<comment type="caution">
    <text evidence="4">The sequence shown here is derived from an EMBL/GenBank/DDBJ whole genome shotgun (WGS) entry which is preliminary data.</text>
</comment>
<dbReference type="OrthoDB" id="9778733at2"/>
<feature type="repeat" description="TPR" evidence="3">
    <location>
        <begin position="117"/>
        <end position="150"/>
    </location>
</feature>
<dbReference type="RefSeq" id="WP_139938062.1">
    <property type="nucleotide sequence ID" value="NZ_JBHSYP010000022.1"/>
</dbReference>
<sequence>MQSSSSISKQAAAQSRKLFQKGQSLYQKQAYARAVEVLESAKSLGLASSELSLLLSDCYMKLGQLQKGTDILLQAASRDENNPKICQTAGHACLRLGLDDLAVKFFARNLQLSPGDPKAYYHYANALQQAVRIDEAIELLQEIIPIYPDQDYLWDSLGNSVALRDGPDKALVFFEEALKLNPDNGTIYNNITQAYESVGDYEQALNHARKAVKLLPNSPEAHMNLATSLLISGHLAEGWQEYEWRKNLQKPGARRMPDHIPAWQGEDLAGKTLLIGGEQGVGDEIFLCGLYYGLIDQADKLYIGCDERLLPLYKACFKNAEVVAYKDSKDRKTGQFIRHYPDLKNTEIDYFCLNFDLFKIFWQKKEDLDRHKARRLEIPADITSDWQARLGELPSQKNVGFSWRSGKITVSRSLQYAPLSEWAELIKQTPNTNFINLQYGECREELEELEKLSGQRIYSFPELDLKDDFLNSAALMSCLDLVVGPATTCNTLAVNTGVETWWLYSGDPWWLMGTNNPPWLENGHVFSKNMNEKWSDFMGKISDRLRRHL</sequence>
<keyword evidence="2 3" id="KW-0802">TPR repeat</keyword>
<feature type="repeat" description="TPR" evidence="3">
    <location>
        <begin position="151"/>
        <end position="184"/>
    </location>
</feature>
<dbReference type="Pfam" id="PF13428">
    <property type="entry name" value="TPR_14"/>
    <property type="match status" value="1"/>
</dbReference>
<dbReference type="InterPro" id="IPR019734">
    <property type="entry name" value="TPR_rpt"/>
</dbReference>
<reference evidence="5" key="1">
    <citation type="submission" date="2019-06" db="EMBL/GenBank/DDBJ databases">
        <title>The complete genome of Emcibacter congregatus ZYLT.</title>
        <authorList>
            <person name="Zhao Z."/>
        </authorList>
    </citation>
    <scope>NUCLEOTIDE SEQUENCE [LARGE SCALE GENOMIC DNA]</scope>
    <source>
        <strain evidence="5">MCCC 1A06723</strain>
    </source>
</reference>
<proteinExistence type="predicted"/>
<name>A0A501PRW8_9PROT</name>
<dbReference type="Gene3D" id="3.40.50.2000">
    <property type="entry name" value="Glycogen Phosphorylase B"/>
    <property type="match status" value="1"/>
</dbReference>
<accession>A0A501PRW8</accession>
<keyword evidence="5" id="KW-1185">Reference proteome</keyword>
<dbReference type="PANTHER" id="PTHR44858">
    <property type="entry name" value="TETRATRICOPEPTIDE REPEAT PROTEIN 6"/>
    <property type="match status" value="1"/>
</dbReference>
<dbReference type="Pfam" id="PF14559">
    <property type="entry name" value="TPR_19"/>
    <property type="match status" value="1"/>
</dbReference>
<gene>
    <name evidence="4" type="ORF">FIV46_01665</name>
</gene>
<organism evidence="4 5">
    <name type="scientific">Emcibacter nanhaiensis</name>
    <dbReference type="NCBI Taxonomy" id="1505037"/>
    <lineage>
        <taxon>Bacteria</taxon>
        <taxon>Pseudomonadati</taxon>
        <taxon>Pseudomonadota</taxon>
        <taxon>Alphaproteobacteria</taxon>
        <taxon>Emcibacterales</taxon>
        <taxon>Emcibacteraceae</taxon>
        <taxon>Emcibacter</taxon>
    </lineage>
</organism>
<evidence type="ECO:0000256" key="3">
    <source>
        <dbReference type="PROSITE-ProRule" id="PRU00339"/>
    </source>
</evidence>
<keyword evidence="1" id="KW-0677">Repeat</keyword>
<dbReference type="Proteomes" id="UP000319148">
    <property type="component" value="Unassembled WGS sequence"/>
</dbReference>
<dbReference type="InterPro" id="IPR011990">
    <property type="entry name" value="TPR-like_helical_dom_sf"/>
</dbReference>
<evidence type="ECO:0000313" key="4">
    <source>
        <dbReference type="EMBL" id="TPD62812.1"/>
    </source>
</evidence>
<feature type="repeat" description="TPR" evidence="3">
    <location>
        <begin position="185"/>
        <end position="218"/>
    </location>
</feature>
<dbReference type="SUPFAM" id="SSF53756">
    <property type="entry name" value="UDP-Glycosyltransferase/glycogen phosphorylase"/>
    <property type="match status" value="1"/>
</dbReference>
<dbReference type="PANTHER" id="PTHR44858:SF1">
    <property type="entry name" value="UDP-N-ACETYLGLUCOSAMINE--PEPTIDE N-ACETYLGLUCOSAMINYLTRANSFERASE SPINDLY-RELATED"/>
    <property type="match status" value="1"/>
</dbReference>
<dbReference type="InterPro" id="IPR050498">
    <property type="entry name" value="Ycf3"/>
</dbReference>
<dbReference type="AlphaFoldDB" id="A0A501PRW8"/>